<feature type="domain" description="N-(5'phosphoribosyl) anthranilate isomerase (PRAI)" evidence="7">
    <location>
        <begin position="2"/>
        <end position="122"/>
    </location>
</feature>
<dbReference type="AlphaFoldDB" id="A0A3B1E9F1"/>
<dbReference type="EC" id="5.3.1.24" evidence="2"/>
<keyword evidence="3" id="KW-0028">Amino-acid biosynthesis</keyword>
<dbReference type="InterPro" id="IPR011060">
    <property type="entry name" value="RibuloseP-bd_barrel"/>
</dbReference>
<protein>
    <recommendedName>
        <fullName evidence="2">phosphoribosylanthranilate isomerase</fullName>
        <ecNumber evidence="2">5.3.1.24</ecNumber>
    </recommendedName>
</protein>
<reference evidence="8" key="1">
    <citation type="submission" date="2018-10" db="EMBL/GenBank/DDBJ databases">
        <authorList>
            <person name="Aoki K."/>
        </authorList>
    </citation>
    <scope>NUCLEOTIDE SEQUENCE</scope>
</reference>
<accession>A0A3B1E9F1</accession>
<evidence type="ECO:0000256" key="5">
    <source>
        <dbReference type="ARBA" id="ARBA00023141"/>
    </source>
</evidence>
<dbReference type="Pfam" id="PF00697">
    <property type="entry name" value="PRAI"/>
    <property type="match status" value="1"/>
</dbReference>
<comment type="pathway">
    <text evidence="1">Amino-acid biosynthesis; L-tryptophan biosynthesis; L-tryptophan from chorismate: step 3/5.</text>
</comment>
<dbReference type="InterPro" id="IPR013785">
    <property type="entry name" value="Aldolase_TIM"/>
</dbReference>
<name>A0A3B1E9F1_9ZZZZ</name>
<dbReference type="GO" id="GO:0000162">
    <property type="term" value="P:L-tryptophan biosynthetic process"/>
    <property type="evidence" value="ECO:0007669"/>
    <property type="project" value="UniProtKB-UniPathway"/>
</dbReference>
<evidence type="ECO:0000259" key="7">
    <source>
        <dbReference type="Pfam" id="PF00697"/>
    </source>
</evidence>
<dbReference type="PANTHER" id="PTHR42894">
    <property type="entry name" value="N-(5'-PHOSPHORIBOSYL)ANTHRANILATE ISOMERASE"/>
    <property type="match status" value="1"/>
</dbReference>
<organism evidence="8">
    <name type="scientific">hydrothermal vent metagenome</name>
    <dbReference type="NCBI Taxonomy" id="652676"/>
    <lineage>
        <taxon>unclassified sequences</taxon>
        <taxon>metagenomes</taxon>
        <taxon>ecological metagenomes</taxon>
    </lineage>
</organism>
<keyword evidence="4" id="KW-0822">Tryptophan biosynthesis</keyword>
<dbReference type="Gene3D" id="3.20.20.70">
    <property type="entry name" value="Aldolase class I"/>
    <property type="match status" value="1"/>
</dbReference>
<dbReference type="PANTHER" id="PTHR42894:SF1">
    <property type="entry name" value="N-(5'-PHOSPHORIBOSYL)ANTHRANILATE ISOMERASE"/>
    <property type="match status" value="1"/>
</dbReference>
<evidence type="ECO:0000256" key="6">
    <source>
        <dbReference type="ARBA" id="ARBA00023235"/>
    </source>
</evidence>
<dbReference type="InterPro" id="IPR044643">
    <property type="entry name" value="TrpF_fam"/>
</dbReference>
<proteinExistence type="predicted"/>
<keyword evidence="5" id="KW-0057">Aromatic amino acid biosynthesis</keyword>
<dbReference type="UniPathway" id="UPA00035">
    <property type="reaction ID" value="UER00042"/>
</dbReference>
<evidence type="ECO:0000313" key="8">
    <source>
        <dbReference type="EMBL" id="VAY87907.1"/>
    </source>
</evidence>
<dbReference type="EMBL" id="UOYO01000037">
    <property type="protein sequence ID" value="VAY87907.1"/>
    <property type="molecule type" value="Genomic_DNA"/>
</dbReference>
<dbReference type="SUPFAM" id="SSF51366">
    <property type="entry name" value="Ribulose-phoshate binding barrel"/>
    <property type="match status" value="1"/>
</dbReference>
<evidence type="ECO:0000256" key="2">
    <source>
        <dbReference type="ARBA" id="ARBA00012572"/>
    </source>
</evidence>
<evidence type="ECO:0000256" key="1">
    <source>
        <dbReference type="ARBA" id="ARBA00004664"/>
    </source>
</evidence>
<keyword evidence="6 8" id="KW-0413">Isomerase</keyword>
<evidence type="ECO:0000256" key="3">
    <source>
        <dbReference type="ARBA" id="ARBA00022605"/>
    </source>
</evidence>
<dbReference type="InterPro" id="IPR001240">
    <property type="entry name" value="PRAI_dom"/>
</dbReference>
<evidence type="ECO:0000256" key="4">
    <source>
        <dbReference type="ARBA" id="ARBA00022822"/>
    </source>
</evidence>
<sequence length="131" mass="14750">MKTAKLSLAQIHTQVSDDFLSKIDYPYIRVARIKTKNDLENIPKNEYILVDSYVDGFGGEGVKISLDIFKNIDCSRFILAGGLTKEYLKQIQDLNFYGIDVSSGVESSKGIKSHQKIKEFLEIAKNITSIN</sequence>
<dbReference type="GO" id="GO:0004640">
    <property type="term" value="F:phosphoribosylanthranilate isomerase activity"/>
    <property type="evidence" value="ECO:0007669"/>
    <property type="project" value="UniProtKB-EC"/>
</dbReference>
<gene>
    <name evidence="8" type="ORF">MNB_ARC-1_1291</name>
</gene>